<comment type="similarity">
    <text evidence="1">Belongs to the universal ribosomal protein uS14 family.</text>
</comment>
<reference evidence="4" key="1">
    <citation type="journal article" date="2013" name="BMC Genomics">
        <title>Nannochloropsis plastid and mitochondrial phylogenomes reveal organelle diversification mechanism and intragenus phylotyping strategy in microalgae.</title>
        <authorList>
            <person name="Wei L."/>
            <person name="Xin Y."/>
            <person name="Wang D."/>
            <person name="Jing X."/>
            <person name="Zhou Q."/>
            <person name="Su X."/>
            <person name="Jia J."/>
            <person name="Ning K."/>
            <person name="Chen F."/>
            <person name="Hu Q."/>
            <person name="Xu J."/>
        </authorList>
    </citation>
    <scope>NUCLEOTIDE SEQUENCE</scope>
    <source>
        <strain evidence="4">CCMP505</strain>
    </source>
</reference>
<sequence>MKKNIEKMKKKQDLFSKYERTRKVLKTIINSSALPNQLREKAQTELNQLPRDTSIVRQKNFCILTGRGRSVYSGYKLSRLMLQKLSRDGMLTGFRKSS</sequence>
<dbReference type="NCBIfam" id="NF006477">
    <property type="entry name" value="PRK08881.1"/>
    <property type="match status" value="1"/>
</dbReference>
<dbReference type="PANTHER" id="PTHR19836:SF19">
    <property type="entry name" value="SMALL RIBOSOMAL SUBUNIT PROTEIN US14M"/>
    <property type="match status" value="1"/>
</dbReference>
<name>T1R878_9STRA</name>
<dbReference type="GeneID" id="16791407"/>
<gene>
    <name evidence="4" type="primary">rps14</name>
</gene>
<keyword evidence="2 4" id="KW-0689">Ribosomal protein</keyword>
<dbReference type="EMBL" id="KC568459">
    <property type="protein sequence ID" value="AGI48992.1"/>
    <property type="molecule type" value="Genomic_DNA"/>
</dbReference>
<dbReference type="Pfam" id="PF00253">
    <property type="entry name" value="Ribosomal_S14"/>
    <property type="match status" value="1"/>
</dbReference>
<evidence type="ECO:0000313" key="4">
    <source>
        <dbReference type="EMBL" id="AGI48992.1"/>
    </source>
</evidence>
<protein>
    <submittedName>
        <fullName evidence="4">Ribosomal protein S14</fullName>
    </submittedName>
</protein>
<dbReference type="GO" id="GO:0003735">
    <property type="term" value="F:structural constituent of ribosome"/>
    <property type="evidence" value="ECO:0007669"/>
    <property type="project" value="InterPro"/>
</dbReference>
<dbReference type="InterPro" id="IPR001209">
    <property type="entry name" value="Ribosomal_uS14"/>
</dbReference>
<evidence type="ECO:0000256" key="3">
    <source>
        <dbReference type="ARBA" id="ARBA00023274"/>
    </source>
</evidence>
<keyword evidence="3" id="KW-0687">Ribonucleoprotein</keyword>
<dbReference type="GO" id="GO:0005763">
    <property type="term" value="C:mitochondrial small ribosomal subunit"/>
    <property type="evidence" value="ECO:0007669"/>
    <property type="project" value="TreeGrafter"/>
</dbReference>
<dbReference type="SUPFAM" id="SSF57716">
    <property type="entry name" value="Glucocorticoid receptor-like (DNA-binding domain)"/>
    <property type="match status" value="1"/>
</dbReference>
<dbReference type="AlphaFoldDB" id="T1R878"/>
<dbReference type="PANTHER" id="PTHR19836">
    <property type="entry name" value="30S RIBOSOMAL PROTEIN S14"/>
    <property type="match status" value="1"/>
</dbReference>
<evidence type="ECO:0000256" key="1">
    <source>
        <dbReference type="ARBA" id="ARBA00009083"/>
    </source>
</evidence>
<dbReference type="FunFam" id="1.10.287.1480:FF:000001">
    <property type="entry name" value="30S ribosomal protein S14"/>
    <property type="match status" value="1"/>
</dbReference>
<accession>T1R878</accession>
<keyword evidence="4" id="KW-0496">Mitochondrion</keyword>
<geneLocation type="mitochondrion" evidence="4"/>
<evidence type="ECO:0000256" key="2">
    <source>
        <dbReference type="ARBA" id="ARBA00022980"/>
    </source>
</evidence>
<organism evidence="4">
    <name type="scientific">Nannochloropsis limnetica</name>
    <dbReference type="NCBI Taxonomy" id="120807"/>
    <lineage>
        <taxon>Eukaryota</taxon>
        <taxon>Sar</taxon>
        <taxon>Stramenopiles</taxon>
        <taxon>Ochrophyta</taxon>
        <taxon>Eustigmatophyceae</taxon>
        <taxon>Eustigmatales</taxon>
        <taxon>Monodopsidaceae</taxon>
        <taxon>Nannochloropsis</taxon>
    </lineage>
</organism>
<dbReference type="Gene3D" id="1.10.287.1480">
    <property type="match status" value="1"/>
</dbReference>
<dbReference type="GO" id="GO:0006412">
    <property type="term" value="P:translation"/>
    <property type="evidence" value="ECO:0007669"/>
    <property type="project" value="InterPro"/>
</dbReference>
<proteinExistence type="inferred from homology"/>
<dbReference type="RefSeq" id="YP_008519413.1">
    <property type="nucleotide sequence ID" value="NC_022256.1"/>
</dbReference>